<organism>
    <name type="scientific">Ixodes scapularis</name>
    <name type="common">Black-legged tick</name>
    <name type="synonym">Deer tick</name>
    <dbReference type="NCBI Taxonomy" id="6945"/>
    <lineage>
        <taxon>Eukaryota</taxon>
        <taxon>Metazoa</taxon>
        <taxon>Ecdysozoa</taxon>
        <taxon>Arthropoda</taxon>
        <taxon>Chelicerata</taxon>
        <taxon>Arachnida</taxon>
        <taxon>Acari</taxon>
        <taxon>Parasitiformes</taxon>
        <taxon>Ixodida</taxon>
        <taxon>Ixodoidea</taxon>
        <taxon>Ixodidae</taxon>
        <taxon>Ixodinae</taxon>
        <taxon>Ixodes</taxon>
    </lineage>
</organism>
<dbReference type="Gene3D" id="3.20.19.10">
    <property type="entry name" value="Aconitase, domain 4"/>
    <property type="match status" value="1"/>
</dbReference>
<evidence type="ECO:0000313" key="3">
    <source>
        <dbReference type="EnsemblMetazoa" id="ISCW024272-PA"/>
    </source>
</evidence>
<proteinExistence type="predicted"/>
<dbReference type="PANTHER" id="PTHR11670">
    <property type="entry name" value="ACONITASE/IRON-RESPONSIVE ELEMENT FAMILY MEMBER"/>
    <property type="match status" value="1"/>
</dbReference>
<reference evidence="3" key="2">
    <citation type="submission" date="2020-05" db="UniProtKB">
        <authorList>
            <consortium name="EnsemblMetazoa"/>
        </authorList>
    </citation>
    <scope>IDENTIFICATION</scope>
    <source>
        <strain evidence="3">wikel</strain>
    </source>
</reference>
<dbReference type="STRING" id="6945.B7PGJ4"/>
<accession>B7PGJ4</accession>
<feature type="non-terminal residue" evidence="2">
    <location>
        <position position="1"/>
    </location>
</feature>
<evidence type="ECO:0000313" key="2">
    <source>
        <dbReference type="EMBL" id="EEC05716.1"/>
    </source>
</evidence>
<dbReference type="HOGENOM" id="CLU_013476_4_1_1"/>
<dbReference type="InterPro" id="IPR006249">
    <property type="entry name" value="Aconitase/IRP2"/>
</dbReference>
<keyword evidence="4" id="KW-1185">Reference proteome</keyword>
<feature type="domain" description="Aconitase A/isopropylmalate dehydratase small subunit swivel" evidence="1">
    <location>
        <begin position="6"/>
        <end position="106"/>
    </location>
</feature>
<name>B7PGJ4_IXOSC</name>
<dbReference type="InterPro" id="IPR000573">
    <property type="entry name" value="AconitaseA/IPMdHydase_ssu_swvl"/>
</dbReference>
<dbReference type="AlphaFoldDB" id="B7PGJ4"/>
<dbReference type="Pfam" id="PF00694">
    <property type="entry name" value="Aconitase_C"/>
    <property type="match status" value="1"/>
</dbReference>
<dbReference type="Proteomes" id="UP000001555">
    <property type="component" value="Unassembled WGS sequence"/>
</dbReference>
<protein>
    <submittedName>
        <fullName evidence="2 3">Aconitase 2, putative</fullName>
    </submittedName>
</protein>
<dbReference type="EMBL" id="ABJB010497665">
    <property type="status" value="NOT_ANNOTATED_CDS"/>
    <property type="molecule type" value="Genomic_DNA"/>
</dbReference>
<gene>
    <name evidence="2" type="ORF">IscW_ISCW024272</name>
</gene>
<dbReference type="EnsemblMetazoa" id="ISCW024272-RA">
    <property type="protein sequence ID" value="ISCW024272-PA"/>
    <property type="gene ID" value="ISCW024272"/>
</dbReference>
<evidence type="ECO:0000259" key="1">
    <source>
        <dbReference type="Pfam" id="PF00694"/>
    </source>
</evidence>
<dbReference type="VEuPathDB" id="VectorBase:ISCW024272"/>
<sequence length="181" mass="19952">HEVVKRATFANIRLRNKIVPGVEGGVTKVMPEGEVMRIFEAAQTYQERQVPLLVIAGKNYGCGSSRDSAAKGPALLGVKAVVAEGFERIHRTNLVGMGVLPLQFQDGTNADTLGLDGTETFDVKGLEENLGVRSQAELIIHRLDGSTQSVPVIVRLDTVEDMEYWRHGGILPRVWRKYLEN</sequence>
<dbReference type="EMBL" id="DS708470">
    <property type="protein sequence ID" value="EEC05716.1"/>
    <property type="molecule type" value="Genomic_DNA"/>
</dbReference>
<reference evidence="2 4" key="1">
    <citation type="submission" date="2008-03" db="EMBL/GenBank/DDBJ databases">
        <title>Annotation of Ixodes scapularis.</title>
        <authorList>
            <consortium name="Ixodes scapularis Genome Project Consortium"/>
            <person name="Caler E."/>
            <person name="Hannick L.I."/>
            <person name="Bidwell S."/>
            <person name="Joardar V."/>
            <person name="Thiagarajan M."/>
            <person name="Amedeo P."/>
            <person name="Galinsky K.J."/>
            <person name="Schobel S."/>
            <person name="Inman J."/>
            <person name="Hostetler J."/>
            <person name="Miller J."/>
            <person name="Hammond M."/>
            <person name="Megy K."/>
            <person name="Lawson D."/>
            <person name="Kodira C."/>
            <person name="Sutton G."/>
            <person name="Meyer J."/>
            <person name="Hill C.A."/>
            <person name="Birren B."/>
            <person name="Nene V."/>
            <person name="Collins F."/>
            <person name="Alarcon-Chaidez F."/>
            <person name="Wikel S."/>
            <person name="Strausberg R."/>
        </authorList>
    </citation>
    <scope>NUCLEOTIDE SEQUENCE [LARGE SCALE GENOMIC DNA]</scope>
    <source>
        <strain evidence="4">Wikel</strain>
        <strain evidence="2">Wikel colony</strain>
    </source>
</reference>
<dbReference type="VEuPathDB" id="VectorBase:ISCP_025882"/>
<dbReference type="InterPro" id="IPR015928">
    <property type="entry name" value="Aconitase/3IPM_dehydase_swvl"/>
</dbReference>
<dbReference type="OrthoDB" id="6412630at2759"/>
<evidence type="ECO:0000313" key="4">
    <source>
        <dbReference type="Proteomes" id="UP000001555"/>
    </source>
</evidence>
<dbReference type="VEuPathDB" id="VectorBase:ISCI013457"/>
<dbReference type="SUPFAM" id="SSF52016">
    <property type="entry name" value="LeuD/IlvD-like"/>
    <property type="match status" value="1"/>
</dbReference>
<dbReference type="PaxDb" id="6945-B7PGJ4"/>